<dbReference type="EMBL" id="JAHLQF010000001">
    <property type="protein sequence ID" value="MBU5483172.1"/>
    <property type="molecule type" value="Genomic_DNA"/>
</dbReference>
<proteinExistence type="predicted"/>
<evidence type="ECO:0000259" key="4">
    <source>
        <dbReference type="PROSITE" id="PS50921"/>
    </source>
</evidence>
<dbReference type="PROSITE" id="PS50921">
    <property type="entry name" value="ANTAR"/>
    <property type="match status" value="1"/>
</dbReference>
<dbReference type="InterPro" id="IPR008327">
    <property type="entry name" value="Sig_transdc_resp-reg_antiterm"/>
</dbReference>
<dbReference type="PIRSF" id="PIRSF036382">
    <property type="entry name" value="RR_antiterm"/>
    <property type="match status" value="1"/>
</dbReference>
<feature type="modified residue" description="4-aspartylphosphate" evidence="2">
    <location>
        <position position="54"/>
    </location>
</feature>
<evidence type="ECO:0000256" key="1">
    <source>
        <dbReference type="ARBA" id="ARBA00022553"/>
    </source>
</evidence>
<protein>
    <submittedName>
        <fullName evidence="5">Response regulator</fullName>
    </submittedName>
</protein>
<dbReference type="Proteomes" id="UP000726170">
    <property type="component" value="Unassembled WGS sequence"/>
</dbReference>
<dbReference type="PANTHER" id="PTHR44591">
    <property type="entry name" value="STRESS RESPONSE REGULATOR PROTEIN 1"/>
    <property type="match status" value="1"/>
</dbReference>
<evidence type="ECO:0000259" key="3">
    <source>
        <dbReference type="PROSITE" id="PS50110"/>
    </source>
</evidence>
<dbReference type="SMART" id="SM00448">
    <property type="entry name" value="REC"/>
    <property type="match status" value="1"/>
</dbReference>
<dbReference type="RefSeq" id="WP_216437570.1">
    <property type="nucleotide sequence ID" value="NZ_JAHLQF010000001.1"/>
</dbReference>
<keyword evidence="6" id="KW-1185">Reference proteome</keyword>
<feature type="domain" description="ANTAR" evidence="4">
    <location>
        <begin position="125"/>
        <end position="186"/>
    </location>
</feature>
<accession>A0ABS6EEG4</accession>
<dbReference type="InterPro" id="IPR001789">
    <property type="entry name" value="Sig_transdc_resp-reg_receiver"/>
</dbReference>
<dbReference type="InterPro" id="IPR050595">
    <property type="entry name" value="Bact_response_regulator"/>
</dbReference>
<sequence length="190" mass="21424">MNKKIVIVDDEPITRMDIKDILQAEGYSVVGEAADGFDAIEACKKHRPDIVLMDIQMPVLDGLKASKKIMSENLAGGILLLTAFSDAEYIEKAKSVGAFGYLVKPLDEKSLISTLEMCLARVEDFRNLKDDLEKLNKKFDERKAVEKAKGMLMLELKISEDEAYKRIRKLSMDKRCSMADIAQTILINYE</sequence>
<reference evidence="5 6" key="1">
    <citation type="submission" date="2021-06" db="EMBL/GenBank/DDBJ databases">
        <authorList>
            <person name="Sun Q."/>
            <person name="Li D."/>
        </authorList>
    </citation>
    <scope>NUCLEOTIDE SEQUENCE [LARGE SCALE GENOMIC DNA]</scope>
    <source>
        <strain evidence="5 6">MSJ-11</strain>
    </source>
</reference>
<organism evidence="5 6">
    <name type="scientific">Clostridium mobile</name>
    <dbReference type="NCBI Taxonomy" id="2841512"/>
    <lineage>
        <taxon>Bacteria</taxon>
        <taxon>Bacillati</taxon>
        <taxon>Bacillota</taxon>
        <taxon>Clostridia</taxon>
        <taxon>Eubacteriales</taxon>
        <taxon>Clostridiaceae</taxon>
        <taxon>Clostridium</taxon>
    </lineage>
</organism>
<comment type="caution">
    <text evidence="5">The sequence shown here is derived from an EMBL/GenBank/DDBJ whole genome shotgun (WGS) entry which is preliminary data.</text>
</comment>
<dbReference type="PANTHER" id="PTHR44591:SF3">
    <property type="entry name" value="RESPONSE REGULATORY DOMAIN-CONTAINING PROTEIN"/>
    <property type="match status" value="1"/>
</dbReference>
<name>A0ABS6EEG4_9CLOT</name>
<gene>
    <name evidence="5" type="ORF">KQI86_02460</name>
</gene>
<evidence type="ECO:0000256" key="2">
    <source>
        <dbReference type="PROSITE-ProRule" id="PRU00169"/>
    </source>
</evidence>
<feature type="domain" description="Response regulatory" evidence="3">
    <location>
        <begin position="4"/>
        <end position="119"/>
    </location>
</feature>
<dbReference type="PROSITE" id="PS50110">
    <property type="entry name" value="RESPONSE_REGULATORY"/>
    <property type="match status" value="1"/>
</dbReference>
<evidence type="ECO:0000313" key="5">
    <source>
        <dbReference type="EMBL" id="MBU5483172.1"/>
    </source>
</evidence>
<evidence type="ECO:0000313" key="6">
    <source>
        <dbReference type="Proteomes" id="UP000726170"/>
    </source>
</evidence>
<dbReference type="InterPro" id="IPR005561">
    <property type="entry name" value="ANTAR"/>
</dbReference>
<dbReference type="Pfam" id="PF03861">
    <property type="entry name" value="ANTAR"/>
    <property type="match status" value="1"/>
</dbReference>
<dbReference type="Pfam" id="PF00072">
    <property type="entry name" value="Response_reg"/>
    <property type="match status" value="1"/>
</dbReference>
<dbReference type="SMART" id="SM01012">
    <property type="entry name" value="ANTAR"/>
    <property type="match status" value="1"/>
</dbReference>
<keyword evidence="1 2" id="KW-0597">Phosphoprotein</keyword>